<keyword evidence="2" id="KW-1185">Reference proteome</keyword>
<reference evidence="1" key="1">
    <citation type="submission" date="2018-04" db="EMBL/GenBank/DDBJ databases">
        <title>Whole genome sequencing of Hypsizygus marmoreus.</title>
        <authorList>
            <person name="Choi I.-G."/>
            <person name="Min B."/>
            <person name="Kim J.-G."/>
            <person name="Kim S."/>
            <person name="Oh Y.-L."/>
            <person name="Kong W.-S."/>
            <person name="Park H."/>
            <person name="Jeong J."/>
            <person name="Song E.-S."/>
        </authorList>
    </citation>
    <scope>NUCLEOTIDE SEQUENCE [LARGE SCALE GENOMIC DNA]</scope>
    <source>
        <strain evidence="1">51987-8</strain>
    </source>
</reference>
<proteinExistence type="predicted"/>
<comment type="caution">
    <text evidence="1">The sequence shown here is derived from an EMBL/GenBank/DDBJ whole genome shotgun (WGS) entry which is preliminary data.</text>
</comment>
<evidence type="ECO:0000313" key="1">
    <source>
        <dbReference type="EMBL" id="RDB19365.1"/>
    </source>
</evidence>
<organism evidence="1 2">
    <name type="scientific">Hypsizygus marmoreus</name>
    <name type="common">White beech mushroom</name>
    <name type="synonym">Agaricus marmoreus</name>
    <dbReference type="NCBI Taxonomy" id="39966"/>
    <lineage>
        <taxon>Eukaryota</taxon>
        <taxon>Fungi</taxon>
        <taxon>Dikarya</taxon>
        <taxon>Basidiomycota</taxon>
        <taxon>Agaricomycotina</taxon>
        <taxon>Agaricomycetes</taxon>
        <taxon>Agaricomycetidae</taxon>
        <taxon>Agaricales</taxon>
        <taxon>Tricholomatineae</taxon>
        <taxon>Lyophyllaceae</taxon>
        <taxon>Hypsizygus</taxon>
    </lineage>
</organism>
<dbReference type="InParanoid" id="A0A369JG31"/>
<name>A0A369JG31_HYPMA</name>
<sequence length="87" mass="9623">MDFSLHRFEPCILPIQRDIPPKFHQDFRSVRLEDVSAAVVRTDSHLLSQVVQNLSSSSFPSSPALSSTIHRASLCISGSIANNRSSE</sequence>
<accession>A0A369JG31</accession>
<dbReference type="AlphaFoldDB" id="A0A369JG31"/>
<dbReference type="EMBL" id="LUEZ02000080">
    <property type="protein sequence ID" value="RDB19365.1"/>
    <property type="molecule type" value="Genomic_DNA"/>
</dbReference>
<dbReference type="Proteomes" id="UP000076154">
    <property type="component" value="Unassembled WGS sequence"/>
</dbReference>
<evidence type="ECO:0000313" key="2">
    <source>
        <dbReference type="Proteomes" id="UP000076154"/>
    </source>
</evidence>
<gene>
    <name evidence="1" type="ORF">Hypma_013421</name>
</gene>
<protein>
    <submittedName>
        <fullName evidence="1">Uncharacterized protein</fullName>
    </submittedName>
</protein>